<dbReference type="GO" id="GO:0017118">
    <property type="term" value="F:lipoyltransferase activity"/>
    <property type="evidence" value="ECO:0007669"/>
    <property type="project" value="TreeGrafter"/>
</dbReference>
<dbReference type="EC" id="6.3.1.20" evidence="3"/>
<comment type="pathway">
    <text evidence="1">Protein modification; protein lipoylation via exogenous pathway; protein N(6)-(lipoyl)lysine from lipoate: step 2/2.</text>
</comment>
<dbReference type="GO" id="GO:0005737">
    <property type="term" value="C:cytoplasm"/>
    <property type="evidence" value="ECO:0007669"/>
    <property type="project" value="TreeGrafter"/>
</dbReference>
<organism evidence="9">
    <name type="scientific">bioreactor metagenome</name>
    <dbReference type="NCBI Taxonomy" id="1076179"/>
    <lineage>
        <taxon>unclassified sequences</taxon>
        <taxon>metagenomes</taxon>
        <taxon>ecological metagenomes</taxon>
    </lineage>
</organism>
<protein>
    <recommendedName>
        <fullName evidence="3">lipoate--protein ligase</fullName>
        <ecNumber evidence="3">6.3.1.20</ecNumber>
    </recommendedName>
</protein>
<dbReference type="NCBIfam" id="TIGR00545">
    <property type="entry name" value="lipoyltrans"/>
    <property type="match status" value="1"/>
</dbReference>
<accession>A0A645A4C1</accession>
<comment type="catalytic activity">
    <reaction evidence="7">
        <text>L-lysyl-[lipoyl-carrier protein] + (R)-lipoate + ATP = N(6)-[(R)-lipoyl]-L-lysyl-[lipoyl-carrier protein] + AMP + diphosphate + H(+)</text>
        <dbReference type="Rhea" id="RHEA:49288"/>
        <dbReference type="Rhea" id="RHEA-COMP:10500"/>
        <dbReference type="Rhea" id="RHEA-COMP:10502"/>
        <dbReference type="ChEBI" id="CHEBI:15378"/>
        <dbReference type="ChEBI" id="CHEBI:29969"/>
        <dbReference type="ChEBI" id="CHEBI:30616"/>
        <dbReference type="ChEBI" id="CHEBI:33019"/>
        <dbReference type="ChEBI" id="CHEBI:83088"/>
        <dbReference type="ChEBI" id="CHEBI:83099"/>
        <dbReference type="ChEBI" id="CHEBI:456215"/>
        <dbReference type="EC" id="6.3.1.20"/>
    </reaction>
</comment>
<evidence type="ECO:0000256" key="4">
    <source>
        <dbReference type="ARBA" id="ARBA00022598"/>
    </source>
</evidence>
<keyword evidence="5" id="KW-0547">Nucleotide-binding</keyword>
<evidence type="ECO:0000313" key="9">
    <source>
        <dbReference type="EMBL" id="MPM48040.1"/>
    </source>
</evidence>
<sequence length="323" mass="35966">MNRIIVTKSVDPYHNLALEEVLFDSQEGGCTLYLWQNQHTVVIGRNQNAWRECRVELLESEGGFLARRSSGGGAVFHDLGNLNFTFLLPKDDYDLVRQLSVIQKAAAKFGIDTSFTGRNDLVLTATGEKFSGNAFRFSQGTALHHGTILISADMQKLSRYLAPSQMKLEAKGVKSVVSRVTNLSLQNPELNVESMKRALVEAFHEEYGTAEPHAEESVDAEKLEQVRARYASWDWRFGCTPSFNVSFENRFSFGCLELLFNVQGGIVSSVVCYTDAMDATLASRLQELLSGCPYGKQPLFERLGSQSGAEEKEIAAWLNEQSI</sequence>
<evidence type="ECO:0000256" key="3">
    <source>
        <dbReference type="ARBA" id="ARBA00012367"/>
    </source>
</evidence>
<comment type="caution">
    <text evidence="9">The sequence shown here is derived from an EMBL/GenBank/DDBJ whole genome shotgun (WGS) entry which is preliminary data.</text>
</comment>
<keyword evidence="4 9" id="KW-0436">Ligase</keyword>
<evidence type="ECO:0000256" key="6">
    <source>
        <dbReference type="ARBA" id="ARBA00022840"/>
    </source>
</evidence>
<dbReference type="Gene3D" id="3.30.390.50">
    <property type="entry name" value="CO dehydrogenase flavoprotein, C-terminal domain"/>
    <property type="match status" value="1"/>
</dbReference>
<dbReference type="InterPro" id="IPR004143">
    <property type="entry name" value="BPL_LPL_catalytic"/>
</dbReference>
<dbReference type="InterPro" id="IPR045864">
    <property type="entry name" value="aa-tRNA-synth_II/BPL/LPL"/>
</dbReference>
<dbReference type="Pfam" id="PF21948">
    <property type="entry name" value="LplA-B_cat"/>
    <property type="match status" value="1"/>
</dbReference>
<dbReference type="SUPFAM" id="SSF82649">
    <property type="entry name" value="SufE/NifU"/>
    <property type="match status" value="1"/>
</dbReference>
<dbReference type="AlphaFoldDB" id="A0A645A4C1"/>
<dbReference type="SUPFAM" id="SSF55681">
    <property type="entry name" value="Class II aaRS and biotin synthetases"/>
    <property type="match status" value="1"/>
</dbReference>
<gene>
    <name evidence="9" type="primary">lplA_8</name>
    <name evidence="9" type="ORF">SDC9_94761</name>
</gene>
<name>A0A645A4C1_9ZZZZ</name>
<evidence type="ECO:0000256" key="7">
    <source>
        <dbReference type="ARBA" id="ARBA00048037"/>
    </source>
</evidence>
<feature type="domain" description="BPL/LPL catalytic" evidence="8">
    <location>
        <begin position="26"/>
        <end position="211"/>
    </location>
</feature>
<proteinExistence type="predicted"/>
<dbReference type="InterPro" id="IPR004562">
    <property type="entry name" value="LipoylTrfase_LipoateP_Ligase"/>
</dbReference>
<dbReference type="UniPathway" id="UPA00537">
    <property type="reaction ID" value="UER00594"/>
</dbReference>
<dbReference type="InterPro" id="IPR019491">
    <property type="entry name" value="Lipoate_protein_ligase_C"/>
</dbReference>
<dbReference type="Pfam" id="PF10437">
    <property type="entry name" value="Lip_prot_lig_C"/>
    <property type="match status" value="1"/>
</dbReference>
<dbReference type="GO" id="GO:0016979">
    <property type="term" value="F:lipoate-protein ligase activity"/>
    <property type="evidence" value="ECO:0007669"/>
    <property type="project" value="UniProtKB-EC"/>
</dbReference>
<dbReference type="GO" id="GO:0005524">
    <property type="term" value="F:ATP binding"/>
    <property type="evidence" value="ECO:0007669"/>
    <property type="project" value="UniProtKB-KW"/>
</dbReference>
<dbReference type="PANTHER" id="PTHR12561">
    <property type="entry name" value="LIPOATE-PROTEIN LIGASE"/>
    <property type="match status" value="1"/>
</dbReference>
<dbReference type="PANTHER" id="PTHR12561:SF3">
    <property type="entry name" value="LIPOYLTRANSFERASE 1, MITOCHONDRIAL"/>
    <property type="match status" value="1"/>
</dbReference>
<reference evidence="9" key="1">
    <citation type="submission" date="2019-08" db="EMBL/GenBank/DDBJ databases">
        <authorList>
            <person name="Kucharzyk K."/>
            <person name="Murdoch R.W."/>
            <person name="Higgins S."/>
            <person name="Loffler F."/>
        </authorList>
    </citation>
    <scope>NUCLEOTIDE SEQUENCE</scope>
</reference>
<comment type="pathway">
    <text evidence="2">Protein modification; protein lipoylation via exogenous pathway; protein N(6)-(lipoyl)lysine from lipoate: step 1/2.</text>
</comment>
<dbReference type="Gene3D" id="3.30.930.10">
    <property type="entry name" value="Bira Bifunctional Protein, Domain 2"/>
    <property type="match status" value="1"/>
</dbReference>
<evidence type="ECO:0000259" key="8">
    <source>
        <dbReference type="PROSITE" id="PS51733"/>
    </source>
</evidence>
<evidence type="ECO:0000256" key="1">
    <source>
        <dbReference type="ARBA" id="ARBA00005085"/>
    </source>
</evidence>
<dbReference type="GO" id="GO:0009249">
    <property type="term" value="P:protein lipoylation"/>
    <property type="evidence" value="ECO:0007669"/>
    <property type="project" value="InterPro"/>
</dbReference>
<dbReference type="PROSITE" id="PS51733">
    <property type="entry name" value="BPL_LPL_CATALYTIC"/>
    <property type="match status" value="1"/>
</dbReference>
<dbReference type="CDD" id="cd16443">
    <property type="entry name" value="LplA"/>
    <property type="match status" value="1"/>
</dbReference>
<keyword evidence="6" id="KW-0067">ATP-binding</keyword>
<evidence type="ECO:0000256" key="2">
    <source>
        <dbReference type="ARBA" id="ARBA00005124"/>
    </source>
</evidence>
<dbReference type="EMBL" id="VSSQ01011927">
    <property type="protein sequence ID" value="MPM48040.1"/>
    <property type="molecule type" value="Genomic_DNA"/>
</dbReference>
<evidence type="ECO:0000256" key="5">
    <source>
        <dbReference type="ARBA" id="ARBA00022741"/>
    </source>
</evidence>